<gene>
    <name evidence="17" type="primary">WBGene00278521</name>
</gene>
<feature type="compositionally biased region" description="Low complexity" evidence="14">
    <location>
        <begin position="131"/>
        <end position="146"/>
    </location>
</feature>
<evidence type="ECO:0000256" key="3">
    <source>
        <dbReference type="ARBA" id="ARBA00004496"/>
    </source>
</evidence>
<feature type="compositionally biased region" description="Low complexity" evidence="14">
    <location>
        <begin position="787"/>
        <end position="811"/>
    </location>
</feature>
<comment type="cofactor">
    <cofactor evidence="1">
        <name>Mn(2+)</name>
        <dbReference type="ChEBI" id="CHEBI:29035"/>
    </cofactor>
</comment>
<dbReference type="SUPFAM" id="SSF81631">
    <property type="entry name" value="PAP/OAS1 substrate-binding domain"/>
    <property type="match status" value="1"/>
</dbReference>
<dbReference type="PANTHER" id="PTHR12271:SF40">
    <property type="entry name" value="POLY(A) RNA POLYMERASE GLD2"/>
    <property type="match status" value="1"/>
</dbReference>
<evidence type="ECO:0000256" key="14">
    <source>
        <dbReference type="SAM" id="MobiDB-lite"/>
    </source>
</evidence>
<reference evidence="17" key="2">
    <citation type="submission" date="2022-06" db="UniProtKB">
        <authorList>
            <consortium name="EnsemblMetazoa"/>
        </authorList>
    </citation>
    <scope>IDENTIFICATION</scope>
    <source>
        <strain evidence="17">PS312</strain>
    </source>
</reference>
<dbReference type="Proteomes" id="UP000005239">
    <property type="component" value="Unassembled WGS sequence"/>
</dbReference>
<dbReference type="CDD" id="cd05402">
    <property type="entry name" value="NT_PAP_TUTase"/>
    <property type="match status" value="1"/>
</dbReference>
<keyword evidence="7" id="KW-0808">Transferase</keyword>
<dbReference type="EnsemblMetazoa" id="PPA40152.1">
    <property type="protein sequence ID" value="PPA40152.1"/>
    <property type="gene ID" value="WBGene00278521"/>
</dbReference>
<evidence type="ECO:0000256" key="7">
    <source>
        <dbReference type="ARBA" id="ARBA00022679"/>
    </source>
</evidence>
<feature type="region of interest" description="Disordered" evidence="14">
    <location>
        <begin position="787"/>
        <end position="873"/>
    </location>
</feature>
<dbReference type="GO" id="GO:0031123">
    <property type="term" value="P:RNA 3'-end processing"/>
    <property type="evidence" value="ECO:0000318"/>
    <property type="project" value="GO_Central"/>
</dbReference>
<evidence type="ECO:0000256" key="10">
    <source>
        <dbReference type="ARBA" id="ARBA00022840"/>
    </source>
</evidence>
<evidence type="ECO:0000256" key="12">
    <source>
        <dbReference type="ARBA" id="ARBA00023211"/>
    </source>
</evidence>
<evidence type="ECO:0000256" key="8">
    <source>
        <dbReference type="ARBA" id="ARBA00022723"/>
    </source>
</evidence>
<dbReference type="GO" id="GO:0005737">
    <property type="term" value="C:cytoplasm"/>
    <property type="evidence" value="ECO:0007669"/>
    <property type="project" value="UniProtKB-SubCell"/>
</dbReference>
<comment type="subcellular location">
    <subcellularLocation>
        <location evidence="3">Cytoplasm</location>
    </subcellularLocation>
</comment>
<accession>A0A8R1UVW6</accession>
<keyword evidence="8" id="KW-0479">Metal-binding</keyword>
<evidence type="ECO:0000256" key="6">
    <source>
        <dbReference type="ARBA" id="ARBA00022664"/>
    </source>
</evidence>
<evidence type="ECO:0000259" key="15">
    <source>
        <dbReference type="Pfam" id="PF03828"/>
    </source>
</evidence>
<dbReference type="Gene3D" id="3.30.460.10">
    <property type="entry name" value="Beta Polymerase, domain 2"/>
    <property type="match status" value="1"/>
</dbReference>
<dbReference type="FunFam" id="3.30.460.10:FF:000061">
    <property type="entry name" value="Poly(A) RNA polymerase gld-2"/>
    <property type="match status" value="1"/>
</dbReference>
<dbReference type="AlphaFoldDB" id="A0A2A6C584"/>
<feature type="region of interest" description="Disordered" evidence="14">
    <location>
        <begin position="116"/>
        <end position="146"/>
    </location>
</feature>
<keyword evidence="10" id="KW-0067">ATP-binding</keyword>
<comment type="similarity">
    <text evidence="13">Belongs to the DNA polymerase type-B-like family. GLD2 subfamily.</text>
</comment>
<evidence type="ECO:0000313" key="17">
    <source>
        <dbReference type="EnsemblMetazoa" id="PPA40152.1"/>
    </source>
</evidence>
<evidence type="ECO:0000256" key="9">
    <source>
        <dbReference type="ARBA" id="ARBA00022741"/>
    </source>
</evidence>
<evidence type="ECO:0000256" key="1">
    <source>
        <dbReference type="ARBA" id="ARBA00001936"/>
    </source>
</evidence>
<dbReference type="GO" id="GO:0005524">
    <property type="term" value="F:ATP binding"/>
    <property type="evidence" value="ECO:0007669"/>
    <property type="project" value="UniProtKB-KW"/>
</dbReference>
<sequence>MDRVESLEGVNEMDGSMAISVKAFHNGIPVPPIHTEMRDMQCLSSSTSSSSISNLHRPSIDTPPLIPSLGGPLTSIPPPSLTTTVSTSTHPPTVSSALPSTMVAHPQRSQETLYRACGSSSRHQYHHHPSHPSLSHPHSNHLSTTTTSMLHPQQRTLIQHPQNGVVFHLQGNQSISGYISLSLFIRMTTMVPPSGVNVMGMGCHRLDSMDSYHSCPSPSTSMRSSCFSSSSEMETEDSLPSSSSSLRVPLGEGEPPPSIGYYGGRERRGRCVVVEMTDEELEYVERAHENSRLIEIYGDIAERFVAPPPYIFWPAEVRLPWTLPTRMKRSLLMKDRKMKRWLMEQSDEGARMGLNGGNIGGPRKEESLSSSRSPFLSAPHPTAWNTAAPVATGGVGESVGSVPPRAPPSGFVDEGGRFTISEMDYLSEEIWHYHNTMTQTESTLSRKLHLRDMLYYAICPVFPMCGLYVVGSSLNGFGNNSSDMDLCLMITNKDLDQKSDAVMVLNMILDQLVNVEWVAHQQLILAKVPILRIQFTAPFGDITVDLNANNSVAIKNTHLLCYYSSFDWRVRPLVTIVKEWAKKKGINDANRSSFTSYSLVLMVIHYLQCGVDQPVLPSLQSMYTRRFSRTADVRSLNVSIPLAHPPDDWSFNDTSSLGELLIGFLEYFATKFDYNANAISVRMGKKLDRTAVVRSRAQYGNQMNNWRSQWRCVCIEEPFTYSNTAHSVYDEMVFMKIKEAFKDAYNLLESTRDLSKLMDCSPIAVPILPHGNGAVVYMGGSTHADTSAVASSSSSSLSNPHSGHASSASSSCGDDEVKEGIPPIPPIARSIISPSTCSTPIKKEIPPSSSNLNPNRSSQRSETIPSPVVSTNQ</sequence>
<keyword evidence="5" id="KW-0963">Cytoplasm</keyword>
<dbReference type="EC" id="2.7.7.19" evidence="4"/>
<dbReference type="SUPFAM" id="SSF81301">
    <property type="entry name" value="Nucleotidyltransferase"/>
    <property type="match status" value="1"/>
</dbReference>
<proteinExistence type="inferred from homology"/>
<evidence type="ECO:0000256" key="13">
    <source>
        <dbReference type="ARBA" id="ARBA00038491"/>
    </source>
</evidence>
<protein>
    <recommendedName>
        <fullName evidence="4">polynucleotide adenylyltransferase</fullName>
        <ecNumber evidence="4">2.7.7.19</ecNumber>
    </recommendedName>
</protein>
<dbReference type="GO" id="GO:0046872">
    <property type="term" value="F:metal ion binding"/>
    <property type="evidence" value="ECO:0007669"/>
    <property type="project" value="UniProtKB-KW"/>
</dbReference>
<feature type="compositionally biased region" description="Polar residues" evidence="14">
    <location>
        <begin position="862"/>
        <end position="873"/>
    </location>
</feature>
<evidence type="ECO:0000256" key="4">
    <source>
        <dbReference type="ARBA" id="ARBA00012388"/>
    </source>
</evidence>
<evidence type="ECO:0000259" key="16">
    <source>
        <dbReference type="Pfam" id="PF22600"/>
    </source>
</evidence>
<dbReference type="InterPro" id="IPR043519">
    <property type="entry name" value="NT_sf"/>
</dbReference>
<dbReference type="OrthoDB" id="2274644at2759"/>
<evidence type="ECO:0000256" key="5">
    <source>
        <dbReference type="ARBA" id="ARBA00022490"/>
    </source>
</evidence>
<evidence type="ECO:0000256" key="2">
    <source>
        <dbReference type="ARBA" id="ARBA00001946"/>
    </source>
</evidence>
<keyword evidence="6" id="KW-0507">mRNA processing</keyword>
<reference evidence="18" key="1">
    <citation type="journal article" date="2008" name="Nat. Genet.">
        <title>The Pristionchus pacificus genome provides a unique perspective on nematode lifestyle and parasitism.</title>
        <authorList>
            <person name="Dieterich C."/>
            <person name="Clifton S.W."/>
            <person name="Schuster L.N."/>
            <person name="Chinwalla A."/>
            <person name="Delehaunty K."/>
            <person name="Dinkelacker I."/>
            <person name="Fulton L."/>
            <person name="Fulton R."/>
            <person name="Godfrey J."/>
            <person name="Minx P."/>
            <person name="Mitreva M."/>
            <person name="Roeseler W."/>
            <person name="Tian H."/>
            <person name="Witte H."/>
            <person name="Yang S.P."/>
            <person name="Wilson R.K."/>
            <person name="Sommer R.J."/>
        </authorList>
    </citation>
    <scope>NUCLEOTIDE SEQUENCE [LARGE SCALE GENOMIC DNA]</scope>
    <source>
        <strain evidence="18">PS312</strain>
    </source>
</reference>
<feature type="domain" description="Poly(A) RNA polymerase mitochondrial-like central palm" evidence="16">
    <location>
        <begin position="426"/>
        <end position="564"/>
    </location>
</feature>
<feature type="region of interest" description="Disordered" evidence="14">
    <location>
        <begin position="80"/>
        <end position="103"/>
    </location>
</feature>
<organism evidence="17 18">
    <name type="scientific">Pristionchus pacificus</name>
    <name type="common">Parasitic nematode worm</name>
    <dbReference type="NCBI Taxonomy" id="54126"/>
    <lineage>
        <taxon>Eukaryota</taxon>
        <taxon>Metazoa</taxon>
        <taxon>Ecdysozoa</taxon>
        <taxon>Nematoda</taxon>
        <taxon>Chromadorea</taxon>
        <taxon>Rhabditida</taxon>
        <taxon>Rhabditina</taxon>
        <taxon>Diplogasteromorpha</taxon>
        <taxon>Diplogasteroidea</taxon>
        <taxon>Neodiplogasteridae</taxon>
        <taxon>Pristionchus</taxon>
    </lineage>
</organism>
<dbReference type="Gene3D" id="1.10.1410.10">
    <property type="match status" value="1"/>
</dbReference>
<feature type="domain" description="PAP-associated" evidence="15">
    <location>
        <begin position="656"/>
        <end position="723"/>
    </location>
</feature>
<dbReference type="InterPro" id="IPR002058">
    <property type="entry name" value="PAP_assoc"/>
</dbReference>
<feature type="compositionally biased region" description="Low complexity" evidence="14">
    <location>
        <begin position="223"/>
        <end position="246"/>
    </location>
</feature>
<keyword evidence="9" id="KW-0547">Nucleotide-binding</keyword>
<dbReference type="GO" id="GO:0006397">
    <property type="term" value="P:mRNA processing"/>
    <property type="evidence" value="ECO:0007669"/>
    <property type="project" value="UniProtKB-KW"/>
</dbReference>
<dbReference type="PANTHER" id="PTHR12271">
    <property type="entry name" value="POLY A POLYMERASE CID PAP -RELATED"/>
    <property type="match status" value="1"/>
</dbReference>
<dbReference type="Pfam" id="PF22600">
    <property type="entry name" value="MTPAP-like_central"/>
    <property type="match status" value="1"/>
</dbReference>
<evidence type="ECO:0000256" key="11">
    <source>
        <dbReference type="ARBA" id="ARBA00022842"/>
    </source>
</evidence>
<dbReference type="Pfam" id="PF03828">
    <property type="entry name" value="PAP_assoc"/>
    <property type="match status" value="1"/>
</dbReference>
<feature type="compositionally biased region" description="Low complexity" evidence="14">
    <location>
        <begin position="81"/>
        <end position="96"/>
    </location>
</feature>
<dbReference type="GO" id="GO:1990817">
    <property type="term" value="F:poly(A) RNA polymerase activity"/>
    <property type="evidence" value="ECO:0000318"/>
    <property type="project" value="GO_Central"/>
</dbReference>
<keyword evidence="11" id="KW-0460">Magnesium</keyword>
<feature type="region of interest" description="Disordered" evidence="14">
    <location>
        <begin position="223"/>
        <end position="261"/>
    </location>
</feature>
<evidence type="ECO:0000313" key="18">
    <source>
        <dbReference type="Proteomes" id="UP000005239"/>
    </source>
</evidence>
<comment type="cofactor">
    <cofactor evidence="2">
        <name>Mg(2+)</name>
        <dbReference type="ChEBI" id="CHEBI:18420"/>
    </cofactor>
</comment>
<keyword evidence="18" id="KW-1185">Reference proteome</keyword>
<name>A0A2A6C584_PRIPA</name>
<accession>A0A2A6C584</accession>
<feature type="compositionally biased region" description="Low complexity" evidence="14">
    <location>
        <begin position="827"/>
        <end position="861"/>
    </location>
</feature>
<keyword evidence="12" id="KW-0464">Manganese</keyword>
<feature type="region of interest" description="Disordered" evidence="14">
    <location>
        <begin position="352"/>
        <end position="375"/>
    </location>
</feature>
<dbReference type="InterPro" id="IPR054708">
    <property type="entry name" value="MTPAP-like_central"/>
</dbReference>